<feature type="region of interest" description="Disordered" evidence="1">
    <location>
        <begin position="18"/>
        <end position="51"/>
    </location>
</feature>
<evidence type="ECO:0000313" key="2">
    <source>
        <dbReference type="EMBL" id="KAJ7393705.1"/>
    </source>
</evidence>
<reference evidence="2" key="1">
    <citation type="submission" date="2023-01" db="EMBL/GenBank/DDBJ databases">
        <title>Genome assembly of the deep-sea coral Lophelia pertusa.</title>
        <authorList>
            <person name="Herrera S."/>
            <person name="Cordes E."/>
        </authorList>
    </citation>
    <scope>NUCLEOTIDE SEQUENCE</scope>
    <source>
        <strain evidence="2">USNM1676648</strain>
        <tissue evidence="2">Polyp</tissue>
    </source>
</reference>
<dbReference type="Gene3D" id="3.60.10.10">
    <property type="entry name" value="Endonuclease/exonuclease/phosphatase"/>
    <property type="match status" value="1"/>
</dbReference>
<dbReference type="AlphaFoldDB" id="A0A9X0DBC6"/>
<feature type="compositionally biased region" description="Polar residues" evidence="1">
    <location>
        <begin position="88"/>
        <end position="100"/>
    </location>
</feature>
<keyword evidence="3" id="KW-1185">Reference proteome</keyword>
<evidence type="ECO:0000313" key="3">
    <source>
        <dbReference type="Proteomes" id="UP001163046"/>
    </source>
</evidence>
<sequence length="221" mass="25589">MKSVKPFFTTVAKKCKYSTEGETYQTSEREQLGEPSMKRSEDPYEGQSTATVDMQGTGINSAVNCERLAPNPRYPTDASHYSSAVNTYTTKPLQPNQGREQCSVAGSYPGNNAELSDPEQQPLFTSSSDLGRRWHHLHRNCQQSGQNFHFTVVSYNVLADGLLYSNSHLYNETEQWLKHWEYRRRNLLKELLHYNADVVCLQEVEMCHYHDWFEPKLREKR</sequence>
<dbReference type="GO" id="GO:0000175">
    <property type="term" value="F:3'-5'-RNA exonuclease activity"/>
    <property type="evidence" value="ECO:0007669"/>
    <property type="project" value="TreeGrafter"/>
</dbReference>
<accession>A0A9X0DBC6</accession>
<proteinExistence type="predicted"/>
<dbReference type="EMBL" id="MU825397">
    <property type="protein sequence ID" value="KAJ7393705.1"/>
    <property type="molecule type" value="Genomic_DNA"/>
</dbReference>
<dbReference type="PANTHER" id="PTHR12121:SF34">
    <property type="entry name" value="PROTEIN ANGEL"/>
    <property type="match status" value="1"/>
</dbReference>
<gene>
    <name evidence="2" type="primary">ANGEL1_1</name>
    <name evidence="2" type="ORF">OS493_003363</name>
</gene>
<organism evidence="2 3">
    <name type="scientific">Desmophyllum pertusum</name>
    <dbReference type="NCBI Taxonomy" id="174260"/>
    <lineage>
        <taxon>Eukaryota</taxon>
        <taxon>Metazoa</taxon>
        <taxon>Cnidaria</taxon>
        <taxon>Anthozoa</taxon>
        <taxon>Hexacorallia</taxon>
        <taxon>Scleractinia</taxon>
        <taxon>Caryophylliina</taxon>
        <taxon>Caryophylliidae</taxon>
        <taxon>Desmophyllum</taxon>
    </lineage>
</organism>
<dbReference type="InterPro" id="IPR036691">
    <property type="entry name" value="Endo/exonu/phosph_ase_sf"/>
</dbReference>
<protein>
    <submittedName>
        <fullName evidence="2">Protein angel 1</fullName>
    </submittedName>
</protein>
<dbReference type="OrthoDB" id="10253982at2759"/>
<comment type="caution">
    <text evidence="2">The sequence shown here is derived from an EMBL/GenBank/DDBJ whole genome shotgun (WGS) entry which is preliminary data.</text>
</comment>
<feature type="region of interest" description="Disordered" evidence="1">
    <location>
        <begin position="88"/>
        <end position="126"/>
    </location>
</feature>
<dbReference type="PANTHER" id="PTHR12121">
    <property type="entry name" value="CARBON CATABOLITE REPRESSOR PROTEIN 4"/>
    <property type="match status" value="1"/>
</dbReference>
<feature type="compositionally biased region" description="Basic and acidic residues" evidence="1">
    <location>
        <begin position="27"/>
        <end position="42"/>
    </location>
</feature>
<dbReference type="SUPFAM" id="SSF56219">
    <property type="entry name" value="DNase I-like"/>
    <property type="match status" value="1"/>
</dbReference>
<name>A0A9X0DBC6_9CNID</name>
<dbReference type="InterPro" id="IPR050410">
    <property type="entry name" value="CCR4/nocturin_mRNA_transcr"/>
</dbReference>
<dbReference type="Proteomes" id="UP001163046">
    <property type="component" value="Unassembled WGS sequence"/>
</dbReference>
<evidence type="ECO:0000256" key="1">
    <source>
        <dbReference type="SAM" id="MobiDB-lite"/>
    </source>
</evidence>
<feature type="compositionally biased region" description="Polar residues" evidence="1">
    <location>
        <begin position="109"/>
        <end position="126"/>
    </location>
</feature>